<reference evidence="1 2" key="1">
    <citation type="journal article" date="2006" name="Science">
        <title>The genome of black cottonwood, Populus trichocarpa (Torr. &amp; Gray).</title>
        <authorList>
            <person name="Tuskan G.A."/>
            <person name="Difazio S."/>
            <person name="Jansson S."/>
            <person name="Bohlmann J."/>
            <person name="Grigoriev I."/>
            <person name="Hellsten U."/>
            <person name="Putnam N."/>
            <person name="Ralph S."/>
            <person name="Rombauts S."/>
            <person name="Salamov A."/>
            <person name="Schein J."/>
            <person name="Sterck L."/>
            <person name="Aerts A."/>
            <person name="Bhalerao R.R."/>
            <person name="Bhalerao R.P."/>
            <person name="Blaudez D."/>
            <person name="Boerjan W."/>
            <person name="Brun A."/>
            <person name="Brunner A."/>
            <person name="Busov V."/>
            <person name="Campbell M."/>
            <person name="Carlson J."/>
            <person name="Chalot M."/>
            <person name="Chapman J."/>
            <person name="Chen G.L."/>
            <person name="Cooper D."/>
            <person name="Coutinho P.M."/>
            <person name="Couturier J."/>
            <person name="Covert S."/>
            <person name="Cronk Q."/>
            <person name="Cunningham R."/>
            <person name="Davis J."/>
            <person name="Degroeve S."/>
            <person name="Dejardin A."/>
            <person name="Depamphilis C."/>
            <person name="Detter J."/>
            <person name="Dirks B."/>
            <person name="Dubchak I."/>
            <person name="Duplessis S."/>
            <person name="Ehlting J."/>
            <person name="Ellis B."/>
            <person name="Gendler K."/>
            <person name="Goodstein D."/>
            <person name="Gribskov M."/>
            <person name="Grimwood J."/>
            <person name="Groover A."/>
            <person name="Gunter L."/>
            <person name="Hamberger B."/>
            <person name="Heinze B."/>
            <person name="Helariutta Y."/>
            <person name="Henrissat B."/>
            <person name="Holligan D."/>
            <person name="Holt R."/>
            <person name="Huang W."/>
            <person name="Islam-Faridi N."/>
            <person name="Jones S."/>
            <person name="Jones-Rhoades M."/>
            <person name="Jorgensen R."/>
            <person name="Joshi C."/>
            <person name="Kangasjarvi J."/>
            <person name="Karlsson J."/>
            <person name="Kelleher C."/>
            <person name="Kirkpatrick R."/>
            <person name="Kirst M."/>
            <person name="Kohler A."/>
            <person name="Kalluri U."/>
            <person name="Larimer F."/>
            <person name="Leebens-Mack J."/>
            <person name="Leple J.C."/>
            <person name="Locascio P."/>
            <person name="Lou Y."/>
            <person name="Lucas S."/>
            <person name="Martin F."/>
            <person name="Montanini B."/>
            <person name="Napoli C."/>
            <person name="Nelson D.R."/>
            <person name="Nelson C."/>
            <person name="Nieminen K."/>
            <person name="Nilsson O."/>
            <person name="Pereda V."/>
            <person name="Peter G."/>
            <person name="Philippe R."/>
            <person name="Pilate G."/>
            <person name="Poliakov A."/>
            <person name="Razumovskaya J."/>
            <person name="Richardson P."/>
            <person name="Rinaldi C."/>
            <person name="Ritland K."/>
            <person name="Rouze P."/>
            <person name="Ryaboy D."/>
            <person name="Schmutz J."/>
            <person name="Schrader J."/>
            <person name="Segerman B."/>
            <person name="Shin H."/>
            <person name="Siddiqui A."/>
            <person name="Sterky F."/>
            <person name="Terry A."/>
            <person name="Tsai C.J."/>
            <person name="Uberbacher E."/>
            <person name="Unneberg P."/>
            <person name="Vahala J."/>
            <person name="Wall K."/>
            <person name="Wessler S."/>
            <person name="Yang G."/>
            <person name="Yin T."/>
            <person name="Douglas C."/>
            <person name="Marra M."/>
            <person name="Sandberg G."/>
            <person name="Van de Peer Y."/>
            <person name="Rokhsar D."/>
        </authorList>
    </citation>
    <scope>NUCLEOTIDE SEQUENCE [LARGE SCALE GENOMIC DNA]</scope>
    <source>
        <strain evidence="2">cv. Nisqually</strain>
    </source>
</reference>
<evidence type="ECO:0000313" key="2">
    <source>
        <dbReference type="Proteomes" id="UP000006729"/>
    </source>
</evidence>
<dbReference type="InParanoid" id="A0A2K1Z4F9"/>
<dbReference type="Proteomes" id="UP000006729">
    <property type="component" value="Chromosome 9"/>
</dbReference>
<name>A0A2K1Z4F9_POPTR</name>
<protein>
    <submittedName>
        <fullName evidence="1">Uncharacterized protein</fullName>
    </submittedName>
</protein>
<dbReference type="AlphaFoldDB" id="A0A2K1Z4F9"/>
<proteinExistence type="predicted"/>
<sequence length="74" mass="8609">MLILEANIIHSTCHVLLIKIEVQTREHSLKCTAGYFNRCCKEESLLGLSNLVFEIHKLQRNEIKLVEIVDAMEW</sequence>
<evidence type="ECO:0000313" key="1">
    <source>
        <dbReference type="EMBL" id="PNT20168.1"/>
    </source>
</evidence>
<organism evidence="1 2">
    <name type="scientific">Populus trichocarpa</name>
    <name type="common">Western balsam poplar</name>
    <name type="synonym">Populus balsamifera subsp. trichocarpa</name>
    <dbReference type="NCBI Taxonomy" id="3694"/>
    <lineage>
        <taxon>Eukaryota</taxon>
        <taxon>Viridiplantae</taxon>
        <taxon>Streptophyta</taxon>
        <taxon>Embryophyta</taxon>
        <taxon>Tracheophyta</taxon>
        <taxon>Spermatophyta</taxon>
        <taxon>Magnoliopsida</taxon>
        <taxon>eudicotyledons</taxon>
        <taxon>Gunneridae</taxon>
        <taxon>Pentapetalae</taxon>
        <taxon>rosids</taxon>
        <taxon>fabids</taxon>
        <taxon>Malpighiales</taxon>
        <taxon>Salicaceae</taxon>
        <taxon>Saliceae</taxon>
        <taxon>Populus</taxon>
    </lineage>
</organism>
<keyword evidence="2" id="KW-1185">Reference proteome</keyword>
<dbReference type="EMBL" id="CM009298">
    <property type="protein sequence ID" value="PNT20168.1"/>
    <property type="molecule type" value="Genomic_DNA"/>
</dbReference>
<accession>A0A2K1Z4F9</accession>
<gene>
    <name evidence="1" type="ORF">POPTR_009G076800</name>
</gene>